<dbReference type="AlphaFoldDB" id="A0A0E9Q891"/>
<organism evidence="1">
    <name type="scientific">Anguilla anguilla</name>
    <name type="common">European freshwater eel</name>
    <name type="synonym">Muraena anguilla</name>
    <dbReference type="NCBI Taxonomy" id="7936"/>
    <lineage>
        <taxon>Eukaryota</taxon>
        <taxon>Metazoa</taxon>
        <taxon>Chordata</taxon>
        <taxon>Craniata</taxon>
        <taxon>Vertebrata</taxon>
        <taxon>Euteleostomi</taxon>
        <taxon>Actinopterygii</taxon>
        <taxon>Neopterygii</taxon>
        <taxon>Teleostei</taxon>
        <taxon>Anguilliformes</taxon>
        <taxon>Anguillidae</taxon>
        <taxon>Anguilla</taxon>
    </lineage>
</organism>
<proteinExistence type="predicted"/>
<reference evidence="1" key="1">
    <citation type="submission" date="2014-11" db="EMBL/GenBank/DDBJ databases">
        <authorList>
            <person name="Amaro Gonzalez C."/>
        </authorList>
    </citation>
    <scope>NUCLEOTIDE SEQUENCE</scope>
</reference>
<protein>
    <submittedName>
        <fullName evidence="1">Uncharacterized protein</fullName>
    </submittedName>
</protein>
<name>A0A0E9Q891_ANGAN</name>
<sequence>MIRPFSEEPQNNALYCLYTVCPQDSKGQILNQSEFRIYMIFNKKSTSP</sequence>
<evidence type="ECO:0000313" key="1">
    <source>
        <dbReference type="EMBL" id="JAH12964.1"/>
    </source>
</evidence>
<dbReference type="EMBL" id="GBXM01095613">
    <property type="protein sequence ID" value="JAH12964.1"/>
    <property type="molecule type" value="Transcribed_RNA"/>
</dbReference>
<accession>A0A0E9Q891</accession>
<reference evidence="1" key="2">
    <citation type="journal article" date="2015" name="Fish Shellfish Immunol.">
        <title>Early steps in the European eel (Anguilla anguilla)-Vibrio vulnificus interaction in the gills: Role of the RtxA13 toxin.</title>
        <authorList>
            <person name="Callol A."/>
            <person name="Pajuelo D."/>
            <person name="Ebbesson L."/>
            <person name="Teles M."/>
            <person name="MacKenzie S."/>
            <person name="Amaro C."/>
        </authorList>
    </citation>
    <scope>NUCLEOTIDE SEQUENCE</scope>
</reference>